<dbReference type="InterPro" id="IPR008279">
    <property type="entry name" value="PEP-util_enz_mobile_dom"/>
</dbReference>
<evidence type="ECO:0000256" key="11">
    <source>
        <dbReference type="ARBA" id="ARBA00022679"/>
    </source>
</evidence>
<evidence type="ECO:0000256" key="16">
    <source>
        <dbReference type="ARBA" id="ARBA00033235"/>
    </source>
</evidence>
<dbReference type="NCBIfam" id="TIGR01417">
    <property type="entry name" value="PTS_I_fam"/>
    <property type="match status" value="1"/>
</dbReference>
<feature type="domain" description="Phosphotransferase system enzyme I N-terminal" evidence="23">
    <location>
        <begin position="5"/>
        <end position="130"/>
    </location>
</feature>
<dbReference type="AlphaFoldDB" id="A0A5C5ZDR5"/>
<dbReference type="InterPro" id="IPR000121">
    <property type="entry name" value="PEP_util_C"/>
</dbReference>
<evidence type="ECO:0000256" key="15">
    <source>
        <dbReference type="ARBA" id="ARBA00022842"/>
    </source>
</evidence>
<evidence type="ECO:0000256" key="10">
    <source>
        <dbReference type="ARBA" id="ARBA00022597"/>
    </source>
</evidence>
<reference evidence="24 25" key="1">
    <citation type="submission" date="2019-02" db="EMBL/GenBank/DDBJ databases">
        <title>Deep-cultivation of Planctomycetes and their phenomic and genomic characterization uncovers novel biology.</title>
        <authorList>
            <person name="Wiegand S."/>
            <person name="Jogler M."/>
            <person name="Boedeker C."/>
            <person name="Pinto D."/>
            <person name="Vollmers J."/>
            <person name="Rivas-Marin E."/>
            <person name="Kohn T."/>
            <person name="Peeters S.H."/>
            <person name="Heuer A."/>
            <person name="Rast P."/>
            <person name="Oberbeckmann S."/>
            <person name="Bunk B."/>
            <person name="Jeske O."/>
            <person name="Meyerdierks A."/>
            <person name="Storesund J.E."/>
            <person name="Kallscheuer N."/>
            <person name="Luecker S."/>
            <person name="Lage O.M."/>
            <person name="Pohl T."/>
            <person name="Merkel B.J."/>
            <person name="Hornburger P."/>
            <person name="Mueller R.-W."/>
            <person name="Bruemmer F."/>
            <person name="Labrenz M."/>
            <person name="Spormann A.M."/>
            <person name="Op Den Camp H."/>
            <person name="Overmann J."/>
            <person name="Amann R."/>
            <person name="Jetten M.S.M."/>
            <person name="Mascher T."/>
            <person name="Medema M.H."/>
            <person name="Devos D.P."/>
            <person name="Kaster A.-K."/>
            <person name="Ovreas L."/>
            <person name="Rohde M."/>
            <person name="Galperin M.Y."/>
            <person name="Jogler C."/>
        </authorList>
    </citation>
    <scope>NUCLEOTIDE SEQUENCE [LARGE SCALE GENOMIC DNA]</scope>
    <source>
        <strain evidence="24 25">Pla123a</strain>
    </source>
</reference>
<dbReference type="GO" id="GO:0009401">
    <property type="term" value="P:phosphoenolpyruvate-dependent sugar phosphotransferase system"/>
    <property type="evidence" value="ECO:0007669"/>
    <property type="project" value="UniProtKB-KW"/>
</dbReference>
<keyword evidence="9 17" id="KW-0963">Cytoplasm</keyword>
<dbReference type="InterPro" id="IPR040442">
    <property type="entry name" value="Pyrv_kinase-like_dom_sf"/>
</dbReference>
<accession>A0A5C5ZDR5</accession>
<dbReference type="PANTHER" id="PTHR46244">
    <property type="entry name" value="PHOSPHOENOLPYRUVATE-PROTEIN PHOSPHOTRANSFERASE"/>
    <property type="match status" value="1"/>
</dbReference>
<comment type="caution">
    <text evidence="24">The sequence shown here is derived from an EMBL/GenBank/DDBJ whole genome shotgun (WGS) entry which is preliminary data.</text>
</comment>
<evidence type="ECO:0000256" key="19">
    <source>
        <dbReference type="PIRSR" id="PIRSR000732-2"/>
    </source>
</evidence>
<keyword evidence="11 17" id="KW-0808">Transferase</keyword>
<evidence type="ECO:0000259" key="21">
    <source>
        <dbReference type="Pfam" id="PF00391"/>
    </source>
</evidence>
<dbReference type="InterPro" id="IPR006318">
    <property type="entry name" value="PTS_EI-like"/>
</dbReference>
<dbReference type="PRINTS" id="PR01736">
    <property type="entry name" value="PHPHTRNFRASE"/>
</dbReference>
<keyword evidence="24" id="KW-0670">Pyruvate</keyword>
<dbReference type="InterPro" id="IPR036618">
    <property type="entry name" value="PtsI_HPr-bd_sf"/>
</dbReference>
<dbReference type="Proteomes" id="UP000318478">
    <property type="component" value="Unassembled WGS sequence"/>
</dbReference>
<evidence type="ECO:0000256" key="13">
    <source>
        <dbReference type="ARBA" id="ARBA00022723"/>
    </source>
</evidence>
<evidence type="ECO:0000313" key="25">
    <source>
        <dbReference type="Proteomes" id="UP000318478"/>
    </source>
</evidence>
<dbReference type="Gene3D" id="3.20.20.60">
    <property type="entry name" value="Phosphoenolpyruvate-binding domains"/>
    <property type="match status" value="1"/>
</dbReference>
<keyword evidence="25" id="KW-1185">Reference proteome</keyword>
<feature type="binding site" evidence="19">
    <location>
        <begin position="454"/>
        <end position="455"/>
    </location>
    <ligand>
        <name>phosphoenolpyruvate</name>
        <dbReference type="ChEBI" id="CHEBI:58702"/>
    </ligand>
</feature>
<dbReference type="EMBL" id="SJPO01000001">
    <property type="protein sequence ID" value="TWT85286.1"/>
    <property type="molecule type" value="Genomic_DNA"/>
</dbReference>
<dbReference type="SUPFAM" id="SSF51621">
    <property type="entry name" value="Phosphoenolpyruvate/pyruvate domain"/>
    <property type="match status" value="1"/>
</dbReference>
<comment type="catalytic activity">
    <reaction evidence="1 17">
        <text>L-histidyl-[protein] + phosphoenolpyruvate = N(pros)-phospho-L-histidyl-[protein] + pyruvate</text>
        <dbReference type="Rhea" id="RHEA:23880"/>
        <dbReference type="Rhea" id="RHEA-COMP:9745"/>
        <dbReference type="Rhea" id="RHEA-COMP:9746"/>
        <dbReference type="ChEBI" id="CHEBI:15361"/>
        <dbReference type="ChEBI" id="CHEBI:29979"/>
        <dbReference type="ChEBI" id="CHEBI:58702"/>
        <dbReference type="ChEBI" id="CHEBI:64837"/>
        <dbReference type="EC" id="2.7.3.9"/>
    </reaction>
</comment>
<feature type="binding site" evidence="19">
    <location>
        <position position="465"/>
    </location>
    <ligand>
        <name>phosphoenolpyruvate</name>
        <dbReference type="ChEBI" id="CHEBI:58702"/>
    </ligand>
</feature>
<feature type="domain" description="PEP-utilising enzyme mobile" evidence="21">
    <location>
        <begin position="159"/>
        <end position="229"/>
    </location>
</feature>
<evidence type="ECO:0000259" key="22">
    <source>
        <dbReference type="Pfam" id="PF02896"/>
    </source>
</evidence>
<evidence type="ECO:0000313" key="24">
    <source>
        <dbReference type="EMBL" id="TWT85286.1"/>
    </source>
</evidence>
<organism evidence="24 25">
    <name type="scientific">Posidoniimonas polymericola</name>
    <dbReference type="NCBI Taxonomy" id="2528002"/>
    <lineage>
        <taxon>Bacteria</taxon>
        <taxon>Pseudomonadati</taxon>
        <taxon>Planctomycetota</taxon>
        <taxon>Planctomycetia</taxon>
        <taxon>Pirellulales</taxon>
        <taxon>Lacipirellulaceae</taxon>
        <taxon>Posidoniimonas</taxon>
    </lineage>
</organism>
<comment type="subcellular location">
    <subcellularLocation>
        <location evidence="4 17">Cytoplasm</location>
    </subcellularLocation>
</comment>
<dbReference type="InterPro" id="IPR036637">
    <property type="entry name" value="Phosphohistidine_dom_sf"/>
</dbReference>
<evidence type="ECO:0000256" key="3">
    <source>
        <dbReference type="ARBA" id="ARBA00002728"/>
    </source>
</evidence>
<dbReference type="SUPFAM" id="SSF47831">
    <property type="entry name" value="Enzyme I of the PEP:sugar phosphotransferase system HPr-binding (sub)domain"/>
    <property type="match status" value="1"/>
</dbReference>
<comment type="similarity">
    <text evidence="5 17">Belongs to the PEP-utilizing enzyme family.</text>
</comment>
<evidence type="ECO:0000256" key="8">
    <source>
        <dbReference type="ARBA" id="ARBA00022448"/>
    </source>
</evidence>
<evidence type="ECO:0000256" key="20">
    <source>
        <dbReference type="PIRSR" id="PIRSR000732-3"/>
    </source>
</evidence>
<evidence type="ECO:0000259" key="23">
    <source>
        <dbReference type="Pfam" id="PF05524"/>
    </source>
</evidence>
<dbReference type="InterPro" id="IPR015813">
    <property type="entry name" value="Pyrv/PenolPyrv_kinase-like_dom"/>
</dbReference>
<dbReference type="InterPro" id="IPR008731">
    <property type="entry name" value="PTS_EIN"/>
</dbReference>
<evidence type="ECO:0000256" key="9">
    <source>
        <dbReference type="ARBA" id="ARBA00022490"/>
    </source>
</evidence>
<protein>
    <recommendedName>
        <fullName evidence="7 17">Phosphoenolpyruvate-protein phosphotransferase</fullName>
        <ecNumber evidence="6 17">2.7.3.9</ecNumber>
    </recommendedName>
    <alternativeName>
        <fullName evidence="16 17">Phosphotransferase system, enzyme I</fullName>
    </alternativeName>
</protein>
<feature type="binding site" evidence="19">
    <location>
        <position position="300"/>
    </location>
    <ligand>
        <name>phosphoenolpyruvate</name>
        <dbReference type="ChEBI" id="CHEBI:58702"/>
    </ligand>
</feature>
<evidence type="ECO:0000256" key="12">
    <source>
        <dbReference type="ARBA" id="ARBA00022683"/>
    </source>
</evidence>
<gene>
    <name evidence="24" type="primary">ptsI_1</name>
    <name evidence="24" type="ORF">Pla123a_00930</name>
</gene>
<sequence>MTVLKGIPISPGLARGTAIVYDFDVGRHLTVSQRDVSTTEVKSEWERLDEALAKSSHDLSLVATSVTAGSPRSASLAILAAHAAMTAEIASLVKQHIESELVNVEQALASVVGDWVERLTRLDSEYLRQREQDIRDVGRRMSRYLAGSLAWNKGPLPLGSIVVARELLPSEAIELANCGVVGIVTERGGHYSHTAIIARSLGIPAVSRVLHATSLIHPGMSLLLDGDEGVVTESPSKAQGVDFAERQRRRELEVANLWDDAGEPSVTTDGVEITLVGNVGRPEEIASVLKSKLSGVGLFRTEFLFLEAAERPSTDTQAEVYGGMASCLGGLPMVVRTFDLGGDKQPPFLFTEGSEQDANLFVRGLRFSLAEGRLFESQIRAILKVTRTADLRILLPMVVGLDGFARAVAVIERIAVECGLPRTPPIGAMIETPASLYALDQILDLADFVAIGTNDLTQYMLATERGLADKSEDCSAMHPAVLQAIRQIVAAGVRLQCPVSVCGEEAGNPDFACLLVGLGIRELSLSPSQAGVVRQAIRAIDSKSAQAIAEQAIACGNTSDVRALVARWRSGATESPDGAAGSPAVVVADH</sequence>
<evidence type="ECO:0000256" key="18">
    <source>
        <dbReference type="PIRSR" id="PIRSR000732-1"/>
    </source>
</evidence>
<dbReference type="GO" id="GO:0005737">
    <property type="term" value="C:cytoplasm"/>
    <property type="evidence" value="ECO:0007669"/>
    <property type="project" value="UniProtKB-SubCell"/>
</dbReference>
<feature type="active site" description="Tele-phosphohistidine intermediate" evidence="18">
    <location>
        <position position="193"/>
    </location>
</feature>
<keyword evidence="15 17" id="KW-0460">Magnesium</keyword>
<feature type="active site" description="Proton donor" evidence="18">
    <location>
        <position position="502"/>
    </location>
</feature>
<keyword evidence="14 17" id="KW-0418">Kinase</keyword>
<evidence type="ECO:0000256" key="4">
    <source>
        <dbReference type="ARBA" id="ARBA00004496"/>
    </source>
</evidence>
<dbReference type="InterPro" id="IPR050499">
    <property type="entry name" value="PEP-utilizing_PTS_enzyme"/>
</dbReference>
<dbReference type="SUPFAM" id="SSF52009">
    <property type="entry name" value="Phosphohistidine domain"/>
    <property type="match status" value="1"/>
</dbReference>
<dbReference type="EC" id="2.7.3.9" evidence="6 17"/>
<feature type="binding site" evidence="20">
    <location>
        <position position="455"/>
    </location>
    <ligand>
        <name>Mg(2+)</name>
        <dbReference type="ChEBI" id="CHEBI:18420"/>
    </ligand>
</feature>
<dbReference type="GO" id="GO:0046872">
    <property type="term" value="F:metal ion binding"/>
    <property type="evidence" value="ECO:0007669"/>
    <property type="project" value="UniProtKB-KW"/>
</dbReference>
<dbReference type="Pfam" id="PF00391">
    <property type="entry name" value="PEP-utilizers"/>
    <property type="match status" value="1"/>
</dbReference>
<keyword evidence="13 17" id="KW-0479">Metal-binding</keyword>
<dbReference type="RefSeq" id="WP_146583562.1">
    <property type="nucleotide sequence ID" value="NZ_SJPO01000001.1"/>
</dbReference>
<keyword evidence="12 17" id="KW-0598">Phosphotransferase system</keyword>
<comment type="function">
    <text evidence="3 17">General (non sugar-specific) component of the phosphoenolpyruvate-dependent sugar phosphotransferase system (sugar PTS). This major carbohydrate active-transport system catalyzes the phosphorylation of incoming sugar substrates concomitantly with their translocation across the cell membrane. Enzyme I transfers the phosphoryl group from phosphoenolpyruvate (PEP) to the phosphoryl carrier protein (HPr).</text>
</comment>
<evidence type="ECO:0000256" key="14">
    <source>
        <dbReference type="ARBA" id="ARBA00022777"/>
    </source>
</evidence>
<feature type="domain" description="PEP-utilising enzyme C-terminal" evidence="22">
    <location>
        <begin position="263"/>
        <end position="541"/>
    </location>
</feature>
<feature type="binding site" evidence="20">
    <location>
        <position position="431"/>
    </location>
    <ligand>
        <name>Mg(2+)</name>
        <dbReference type="ChEBI" id="CHEBI:18420"/>
    </ligand>
</feature>
<feature type="binding site" evidence="19">
    <location>
        <position position="336"/>
    </location>
    <ligand>
        <name>phosphoenolpyruvate</name>
        <dbReference type="ChEBI" id="CHEBI:58702"/>
    </ligand>
</feature>
<dbReference type="OrthoDB" id="9765468at2"/>
<dbReference type="InterPro" id="IPR024692">
    <property type="entry name" value="PTS_EI"/>
</dbReference>
<keyword evidence="8 17" id="KW-0813">Transport</keyword>
<dbReference type="Gene3D" id="3.50.30.10">
    <property type="entry name" value="Phosphohistidine domain"/>
    <property type="match status" value="1"/>
</dbReference>
<dbReference type="Gene3D" id="1.10.274.10">
    <property type="entry name" value="PtsI, HPr-binding domain"/>
    <property type="match status" value="1"/>
</dbReference>
<dbReference type="GO" id="GO:0016301">
    <property type="term" value="F:kinase activity"/>
    <property type="evidence" value="ECO:0007669"/>
    <property type="project" value="UniProtKB-KW"/>
</dbReference>
<evidence type="ECO:0000256" key="17">
    <source>
        <dbReference type="PIRNR" id="PIRNR000732"/>
    </source>
</evidence>
<dbReference type="Pfam" id="PF02896">
    <property type="entry name" value="PEP-utilizers_C"/>
    <property type="match status" value="1"/>
</dbReference>
<name>A0A5C5ZDR5_9BACT</name>
<dbReference type="PIRSF" id="PIRSF000732">
    <property type="entry name" value="PTS_enzyme_I"/>
    <property type="match status" value="1"/>
</dbReference>
<dbReference type="Pfam" id="PF05524">
    <property type="entry name" value="PEP-utilisers_N"/>
    <property type="match status" value="1"/>
</dbReference>
<evidence type="ECO:0000256" key="6">
    <source>
        <dbReference type="ARBA" id="ARBA00012232"/>
    </source>
</evidence>
<proteinExistence type="inferred from homology"/>
<keyword evidence="10 17" id="KW-0762">Sugar transport</keyword>
<evidence type="ECO:0000256" key="2">
    <source>
        <dbReference type="ARBA" id="ARBA00001946"/>
    </source>
</evidence>
<comment type="cofactor">
    <cofactor evidence="2 17 20">
        <name>Mg(2+)</name>
        <dbReference type="ChEBI" id="CHEBI:18420"/>
    </cofactor>
</comment>
<dbReference type="PANTHER" id="PTHR46244:SF3">
    <property type="entry name" value="PHOSPHOENOLPYRUVATE-PROTEIN PHOSPHOTRANSFERASE"/>
    <property type="match status" value="1"/>
</dbReference>
<evidence type="ECO:0000256" key="1">
    <source>
        <dbReference type="ARBA" id="ARBA00000683"/>
    </source>
</evidence>
<evidence type="ECO:0000256" key="7">
    <source>
        <dbReference type="ARBA" id="ARBA00016544"/>
    </source>
</evidence>
<dbReference type="GO" id="GO:0008965">
    <property type="term" value="F:phosphoenolpyruvate-protein phosphotransferase activity"/>
    <property type="evidence" value="ECO:0007669"/>
    <property type="project" value="UniProtKB-EC"/>
</dbReference>
<evidence type="ECO:0000256" key="5">
    <source>
        <dbReference type="ARBA" id="ARBA00007837"/>
    </source>
</evidence>